<dbReference type="Proteomes" id="UP001331761">
    <property type="component" value="Unassembled WGS sequence"/>
</dbReference>
<dbReference type="Gene3D" id="2.70.170.10">
    <property type="entry name" value="Neurotransmitter-gated ion-channel ligand-binding domain"/>
    <property type="match status" value="1"/>
</dbReference>
<dbReference type="Pfam" id="PF02931">
    <property type="entry name" value="Neur_chan_LBD"/>
    <property type="match status" value="1"/>
</dbReference>
<dbReference type="InterPro" id="IPR018000">
    <property type="entry name" value="Neurotransmitter_ion_chnl_CS"/>
</dbReference>
<feature type="non-terminal residue" evidence="4">
    <location>
        <position position="124"/>
    </location>
</feature>
<dbReference type="PANTHER" id="PTHR18945">
    <property type="entry name" value="NEUROTRANSMITTER GATED ION CHANNEL"/>
    <property type="match status" value="1"/>
</dbReference>
<comment type="caution">
    <text evidence="4">The sequence shown here is derived from an EMBL/GenBank/DDBJ whole genome shotgun (WGS) entry which is preliminary data.</text>
</comment>
<sequence length="124" mass="14186">MCRATVQLKLQMIAGPFYTIKPSSALLKPCFLQENRFLKIRSDGKLIYDRRLTLHLSCSMHLSRYPMDSQNCEIAFASYAYTTDDIKYEWDVEAIRIHDGANGALPNFDIATFRNGTCHSKTNT</sequence>
<dbReference type="GO" id="GO:0005230">
    <property type="term" value="F:extracellular ligand-gated monoatomic ion channel activity"/>
    <property type="evidence" value="ECO:0007669"/>
    <property type="project" value="InterPro"/>
</dbReference>
<dbReference type="GO" id="GO:0016020">
    <property type="term" value="C:membrane"/>
    <property type="evidence" value="ECO:0007669"/>
    <property type="project" value="UniProtKB-SubCell"/>
</dbReference>
<reference evidence="4 5" key="1">
    <citation type="submission" date="2019-10" db="EMBL/GenBank/DDBJ databases">
        <title>Assembly and Annotation for the nematode Trichostrongylus colubriformis.</title>
        <authorList>
            <person name="Martin J."/>
        </authorList>
    </citation>
    <scope>NUCLEOTIDE SEQUENCE [LARGE SCALE GENOMIC DNA]</scope>
    <source>
        <strain evidence="4">G859</strain>
        <tissue evidence="4">Whole worm</tissue>
    </source>
</reference>
<keyword evidence="5" id="KW-1185">Reference proteome</keyword>
<dbReference type="InterPro" id="IPR006202">
    <property type="entry name" value="Neur_chan_lig-bd"/>
</dbReference>
<protein>
    <submittedName>
        <fullName evidence="4">Glutamate-gated chloride channel</fullName>
    </submittedName>
</protein>
<comment type="subcellular location">
    <subcellularLocation>
        <location evidence="1">Membrane</location>
        <topology evidence="1">Multi-pass membrane protein</topology>
    </subcellularLocation>
</comment>
<gene>
    <name evidence="4" type="ORF">GCK32_019084</name>
</gene>
<dbReference type="InterPro" id="IPR036734">
    <property type="entry name" value="Neur_chan_lig-bd_sf"/>
</dbReference>
<dbReference type="SUPFAM" id="SSF63712">
    <property type="entry name" value="Nicotinic receptor ligand binding domain-like"/>
    <property type="match status" value="1"/>
</dbReference>
<dbReference type="PROSITE" id="PS00236">
    <property type="entry name" value="NEUROTR_ION_CHANNEL"/>
    <property type="match status" value="1"/>
</dbReference>
<keyword evidence="2" id="KW-0472">Membrane</keyword>
<name>A0AAN8F4P0_TRICO</name>
<accession>A0AAN8F4P0</accession>
<feature type="domain" description="Neurotransmitter-gated ion-channel ligand-binding" evidence="3">
    <location>
        <begin position="34"/>
        <end position="111"/>
    </location>
</feature>
<proteinExistence type="predicted"/>
<dbReference type="GO" id="GO:0004888">
    <property type="term" value="F:transmembrane signaling receptor activity"/>
    <property type="evidence" value="ECO:0007669"/>
    <property type="project" value="InterPro"/>
</dbReference>
<organism evidence="4 5">
    <name type="scientific">Trichostrongylus colubriformis</name>
    <name type="common">Black scour worm</name>
    <dbReference type="NCBI Taxonomy" id="6319"/>
    <lineage>
        <taxon>Eukaryota</taxon>
        <taxon>Metazoa</taxon>
        <taxon>Ecdysozoa</taxon>
        <taxon>Nematoda</taxon>
        <taxon>Chromadorea</taxon>
        <taxon>Rhabditida</taxon>
        <taxon>Rhabditina</taxon>
        <taxon>Rhabditomorpha</taxon>
        <taxon>Strongyloidea</taxon>
        <taxon>Trichostrongylidae</taxon>
        <taxon>Trichostrongylus</taxon>
    </lineage>
</organism>
<dbReference type="AlphaFoldDB" id="A0AAN8F4P0"/>
<dbReference type="InterPro" id="IPR006201">
    <property type="entry name" value="Neur_channel"/>
</dbReference>
<evidence type="ECO:0000313" key="4">
    <source>
        <dbReference type="EMBL" id="KAK5973371.1"/>
    </source>
</evidence>
<evidence type="ECO:0000259" key="3">
    <source>
        <dbReference type="Pfam" id="PF02931"/>
    </source>
</evidence>
<dbReference type="EMBL" id="WIXE01015582">
    <property type="protein sequence ID" value="KAK5973371.1"/>
    <property type="molecule type" value="Genomic_DNA"/>
</dbReference>
<evidence type="ECO:0000256" key="1">
    <source>
        <dbReference type="ARBA" id="ARBA00004141"/>
    </source>
</evidence>
<evidence type="ECO:0000313" key="5">
    <source>
        <dbReference type="Proteomes" id="UP001331761"/>
    </source>
</evidence>
<evidence type="ECO:0000256" key="2">
    <source>
        <dbReference type="ARBA" id="ARBA00023136"/>
    </source>
</evidence>